<sequence length="115" mass="12507">MSETALSEAAMLTSLRDIRLPVEAPGGLLAELVLTAGMAALAAVCVVAVLRLLSTKRSEAQSDRPDWSDDRRRIALLHLLRKQDAKRYAALKGDLYRPGGGPDLAELEEEVARRV</sequence>
<name>A0ABX2PR92_9RHOB</name>
<keyword evidence="1" id="KW-1133">Transmembrane helix</keyword>
<comment type="caution">
    <text evidence="2">The sequence shown here is derived from an EMBL/GenBank/DDBJ whole genome shotgun (WGS) entry which is preliminary data.</text>
</comment>
<proteinExistence type="predicted"/>
<reference evidence="2 3" key="1">
    <citation type="submission" date="2020-06" db="EMBL/GenBank/DDBJ databases">
        <authorList>
            <person name="Cao W.R."/>
        </authorList>
    </citation>
    <scope>NUCLEOTIDE SEQUENCE [LARGE SCALE GENOMIC DNA]</scope>
    <source>
        <strain evidence="2 3">B1Z28</strain>
    </source>
</reference>
<feature type="transmembrane region" description="Helical" evidence="1">
    <location>
        <begin position="32"/>
        <end position="53"/>
    </location>
</feature>
<dbReference type="Proteomes" id="UP000630805">
    <property type="component" value="Unassembled WGS sequence"/>
</dbReference>
<dbReference type="EMBL" id="JABXWT010000006">
    <property type="protein sequence ID" value="NVO56685.1"/>
    <property type="molecule type" value="Genomic_DNA"/>
</dbReference>
<dbReference type="RefSeq" id="WP_176865371.1">
    <property type="nucleotide sequence ID" value="NZ_JABXWT010000006.1"/>
</dbReference>
<keyword evidence="3" id="KW-1185">Reference proteome</keyword>
<protein>
    <submittedName>
        <fullName evidence="2">Uncharacterized protein</fullName>
    </submittedName>
</protein>
<organism evidence="2 3">
    <name type="scientific">Ruegeria haliotis</name>
    <dbReference type="NCBI Taxonomy" id="2747601"/>
    <lineage>
        <taxon>Bacteria</taxon>
        <taxon>Pseudomonadati</taxon>
        <taxon>Pseudomonadota</taxon>
        <taxon>Alphaproteobacteria</taxon>
        <taxon>Rhodobacterales</taxon>
        <taxon>Roseobacteraceae</taxon>
        <taxon>Ruegeria</taxon>
    </lineage>
</organism>
<keyword evidence="1" id="KW-0812">Transmembrane</keyword>
<evidence type="ECO:0000313" key="2">
    <source>
        <dbReference type="EMBL" id="NVO56685.1"/>
    </source>
</evidence>
<keyword evidence="1" id="KW-0472">Membrane</keyword>
<gene>
    <name evidence="2" type="ORF">HW561_12910</name>
</gene>
<evidence type="ECO:0000313" key="3">
    <source>
        <dbReference type="Proteomes" id="UP000630805"/>
    </source>
</evidence>
<accession>A0ABX2PR92</accession>
<evidence type="ECO:0000256" key="1">
    <source>
        <dbReference type="SAM" id="Phobius"/>
    </source>
</evidence>